<protein>
    <submittedName>
        <fullName evidence="1">Cytotoxic translational repressor of toxin-antitoxin stability system</fullName>
    </submittedName>
</protein>
<dbReference type="Gene3D" id="3.30.2310.20">
    <property type="entry name" value="RelE-like"/>
    <property type="match status" value="1"/>
</dbReference>
<dbReference type="PATRIC" id="fig|1028801.3.peg.692"/>
<proteinExistence type="predicted"/>
<name>A0A068T4L5_NEOGA</name>
<dbReference type="SUPFAM" id="SSF143011">
    <property type="entry name" value="RelE-like"/>
    <property type="match status" value="1"/>
</dbReference>
<organism evidence="1 2">
    <name type="scientific">Neorhizobium galegae bv. officinalis bv. officinalis str. HAMBI 1141</name>
    <dbReference type="NCBI Taxonomy" id="1028801"/>
    <lineage>
        <taxon>Bacteria</taxon>
        <taxon>Pseudomonadati</taxon>
        <taxon>Pseudomonadota</taxon>
        <taxon>Alphaproteobacteria</taxon>
        <taxon>Hyphomicrobiales</taxon>
        <taxon>Rhizobiaceae</taxon>
        <taxon>Rhizobium/Agrobacterium group</taxon>
        <taxon>Neorhizobium</taxon>
    </lineage>
</organism>
<dbReference type="eggNOG" id="COG2026">
    <property type="taxonomic scope" value="Bacteria"/>
</dbReference>
<dbReference type="HOGENOM" id="CLU_155761_6_1_5"/>
<dbReference type="Proteomes" id="UP000028186">
    <property type="component" value="Chromosome I"/>
</dbReference>
<sequence length="81" mass="9050">MKAVLYSKVAQKSLSRMQPKRQAAIRAKVDAFARGDRVDLKRLEGSALVRIRVGNDRIIIDEETNLVVVIDVGPRGGIYKE</sequence>
<gene>
    <name evidence="1" type="ORF">RG1141_CH06790</name>
</gene>
<accession>A0A068T4L5</accession>
<evidence type="ECO:0000313" key="1">
    <source>
        <dbReference type="EMBL" id="CDN53039.1"/>
    </source>
</evidence>
<dbReference type="InterPro" id="IPR035093">
    <property type="entry name" value="RelE/ParE_toxin_dom_sf"/>
</dbReference>
<dbReference type="KEGG" id="ngl:RG1141_CH06790"/>
<evidence type="ECO:0000313" key="2">
    <source>
        <dbReference type="Proteomes" id="UP000028186"/>
    </source>
</evidence>
<dbReference type="EMBL" id="HG938355">
    <property type="protein sequence ID" value="CDN53039.1"/>
    <property type="molecule type" value="Genomic_DNA"/>
</dbReference>
<reference evidence="2" key="1">
    <citation type="journal article" date="2014" name="BMC Genomics">
        <title>Genome sequencing of two Neorhizobium galegae strains reveals a noeT gene responsible for the unusual acetylation of the nodulation factors.</title>
        <authorList>
            <person name="Osterman J."/>
            <person name="Marsh J."/>
            <person name="Laine P.K."/>
            <person name="Zeng Z."/>
            <person name="Alatalo E."/>
            <person name="Sullivan J.T."/>
            <person name="Young J.P."/>
            <person name="Thomas-Oates J."/>
            <person name="Paulin L."/>
            <person name="Lindstrom K."/>
        </authorList>
    </citation>
    <scope>NUCLEOTIDE SEQUENCE [LARGE SCALE GENOMIC DNA]</scope>
    <source>
        <strain evidence="2">HAMBI 1141</strain>
    </source>
</reference>
<dbReference type="AlphaFoldDB" id="A0A068T4L5"/>